<keyword evidence="1" id="KW-1133">Transmembrane helix</keyword>
<keyword evidence="1" id="KW-0812">Transmembrane</keyword>
<sequence>MERFGDVTTRIVLEIIAAIAALNWAAVEFADTDILVDTLSLTGDTYTAVIAVIGAAGALSLYNGAAYFLADNSDN</sequence>
<proteinExistence type="predicted"/>
<dbReference type="EMBL" id="JBHSZI010000001">
    <property type="protein sequence ID" value="MFC7057244.1"/>
    <property type="molecule type" value="Genomic_DNA"/>
</dbReference>
<dbReference type="RefSeq" id="WP_267162969.1">
    <property type="nucleotide sequence ID" value="NZ_CP112972.1"/>
</dbReference>
<gene>
    <name evidence="2" type="ORF">ACFQQG_02425</name>
</gene>
<comment type="caution">
    <text evidence="2">The sequence shown here is derived from an EMBL/GenBank/DDBJ whole genome shotgun (WGS) entry which is preliminary data.</text>
</comment>
<organism evidence="2 3">
    <name type="scientific">Halovenus salina</name>
    <dbReference type="NCBI Taxonomy" id="1510225"/>
    <lineage>
        <taxon>Archaea</taxon>
        <taxon>Methanobacteriati</taxon>
        <taxon>Methanobacteriota</taxon>
        <taxon>Stenosarchaea group</taxon>
        <taxon>Halobacteria</taxon>
        <taxon>Halobacteriales</taxon>
        <taxon>Haloarculaceae</taxon>
        <taxon>Halovenus</taxon>
    </lineage>
</organism>
<accession>A0ABD5VYB8</accession>
<reference evidence="2 3" key="1">
    <citation type="journal article" date="2019" name="Int. J. Syst. Evol. Microbiol.">
        <title>The Global Catalogue of Microorganisms (GCM) 10K type strain sequencing project: providing services to taxonomists for standard genome sequencing and annotation.</title>
        <authorList>
            <consortium name="The Broad Institute Genomics Platform"/>
            <consortium name="The Broad Institute Genome Sequencing Center for Infectious Disease"/>
            <person name="Wu L."/>
            <person name="Ma J."/>
        </authorList>
    </citation>
    <scope>NUCLEOTIDE SEQUENCE [LARGE SCALE GENOMIC DNA]</scope>
    <source>
        <strain evidence="2 3">JCM 30072</strain>
    </source>
</reference>
<dbReference type="AlphaFoldDB" id="A0ABD5VYB8"/>
<feature type="transmembrane region" description="Helical" evidence="1">
    <location>
        <begin position="46"/>
        <end position="70"/>
    </location>
</feature>
<keyword evidence="1" id="KW-0472">Membrane</keyword>
<evidence type="ECO:0000313" key="3">
    <source>
        <dbReference type="Proteomes" id="UP001596445"/>
    </source>
</evidence>
<protein>
    <recommendedName>
        <fullName evidence="4">DUF378 domain-containing protein</fullName>
    </recommendedName>
</protein>
<keyword evidence="3" id="KW-1185">Reference proteome</keyword>
<dbReference type="GeneID" id="76629068"/>
<evidence type="ECO:0008006" key="4">
    <source>
        <dbReference type="Google" id="ProtNLM"/>
    </source>
</evidence>
<feature type="transmembrane region" description="Helical" evidence="1">
    <location>
        <begin position="7"/>
        <end position="26"/>
    </location>
</feature>
<evidence type="ECO:0000313" key="2">
    <source>
        <dbReference type="EMBL" id="MFC7057244.1"/>
    </source>
</evidence>
<dbReference type="Proteomes" id="UP001596445">
    <property type="component" value="Unassembled WGS sequence"/>
</dbReference>
<evidence type="ECO:0000256" key="1">
    <source>
        <dbReference type="SAM" id="Phobius"/>
    </source>
</evidence>
<name>A0ABD5VYB8_9EURY</name>